<dbReference type="Pfam" id="PF00017">
    <property type="entry name" value="SH2"/>
    <property type="match status" value="1"/>
</dbReference>
<feature type="domain" description="SOCS box" evidence="9">
    <location>
        <begin position="146"/>
        <end position="196"/>
    </location>
</feature>
<evidence type="ECO:0000256" key="4">
    <source>
        <dbReference type="ARBA" id="ARBA00022786"/>
    </source>
</evidence>
<evidence type="ECO:0000259" key="9">
    <source>
        <dbReference type="PROSITE" id="PS50225"/>
    </source>
</evidence>
<dbReference type="GO" id="GO:0032868">
    <property type="term" value="P:response to insulin"/>
    <property type="evidence" value="ECO:0007669"/>
    <property type="project" value="Ensembl"/>
</dbReference>
<dbReference type="Proteomes" id="UP000314983">
    <property type="component" value="Chromosome 1"/>
</dbReference>
<dbReference type="PRINTS" id="PR00401">
    <property type="entry name" value="SH2DOMAIN"/>
</dbReference>
<sequence>MNSVPRTMVAHSSVDDSSGTADRRELVSPRHTAARPETHFRSFRNEAEFKIIVETTSMLEESGFYWGPMTVEEAHRRLKKEPLGTFLIRDSQQKDVFFTLSYKSPNGPASIRIIFQGSCFSLAGSKESFDSLFKLLEHYTSSAKKSLGQPYRRVRVQSLQELCRRQIMETCGGEKAIDSIPVIPAMKTFLRSFPYRL</sequence>
<dbReference type="InterPro" id="IPR000980">
    <property type="entry name" value="SH2"/>
</dbReference>
<dbReference type="GO" id="GO:0005942">
    <property type="term" value="C:phosphatidylinositol 3-kinase complex"/>
    <property type="evidence" value="ECO:0007669"/>
    <property type="project" value="TreeGrafter"/>
</dbReference>
<evidence type="ECO:0000259" key="8">
    <source>
        <dbReference type="PROSITE" id="PS50001"/>
    </source>
</evidence>
<dbReference type="InterPro" id="IPR001496">
    <property type="entry name" value="SOCS_box"/>
</dbReference>
<dbReference type="SUPFAM" id="SSF55550">
    <property type="entry name" value="SH2 domain"/>
    <property type="match status" value="1"/>
</dbReference>
<dbReference type="STRING" id="8005.ENSEEEP00000045340"/>
<keyword evidence="11" id="KW-1185">Reference proteome</keyword>
<keyword evidence="3" id="KW-0734">Signal transduction inhibitor</keyword>
<protein>
    <submittedName>
        <fullName evidence="10">Suppressor of cytokine signaling 1a</fullName>
    </submittedName>
</protein>
<evidence type="ECO:0000313" key="11">
    <source>
        <dbReference type="Proteomes" id="UP000314983"/>
    </source>
</evidence>
<dbReference type="InterPro" id="IPR036860">
    <property type="entry name" value="SH2_dom_sf"/>
</dbReference>
<comment type="pathway">
    <text evidence="1">Protein modification; protein ubiquitination.</text>
</comment>
<reference evidence="11" key="2">
    <citation type="journal article" date="2017" name="Sci. Adv.">
        <title>A tail of two voltages: Proteomic comparison of the three electric organs of the electric eel.</title>
        <authorList>
            <person name="Traeger L.L."/>
            <person name="Sabat G."/>
            <person name="Barrett-Wilt G.A."/>
            <person name="Wells G.B."/>
            <person name="Sussman M.R."/>
        </authorList>
    </citation>
    <scope>NUCLEOTIDE SEQUENCE [LARGE SCALE GENOMIC DNA]</scope>
</reference>
<dbReference type="GO" id="GO:2000406">
    <property type="term" value="P:positive regulation of T cell migration"/>
    <property type="evidence" value="ECO:0007669"/>
    <property type="project" value="Ensembl"/>
</dbReference>
<dbReference type="Gene3D" id="1.10.750.20">
    <property type="entry name" value="SOCS box"/>
    <property type="match status" value="1"/>
</dbReference>
<dbReference type="InterPro" id="IPR036036">
    <property type="entry name" value="SOCS_box-like_dom_sf"/>
</dbReference>
<dbReference type="SMART" id="SM00253">
    <property type="entry name" value="SOCS"/>
    <property type="match status" value="1"/>
</dbReference>
<dbReference type="InterPro" id="IPR035861">
    <property type="entry name" value="SOCS1_SH2"/>
</dbReference>
<accession>A0A4W4H1U8</accession>
<dbReference type="GO" id="GO:0046854">
    <property type="term" value="P:phosphatidylinositol phosphate biosynthetic process"/>
    <property type="evidence" value="ECO:0007669"/>
    <property type="project" value="TreeGrafter"/>
</dbReference>
<evidence type="ECO:0000256" key="2">
    <source>
        <dbReference type="ARBA" id="ARBA00022604"/>
    </source>
</evidence>
<dbReference type="GO" id="GO:0060336">
    <property type="term" value="P:negative regulation of type II interferon-mediated signaling pathway"/>
    <property type="evidence" value="ECO:0007669"/>
    <property type="project" value="Ensembl"/>
</dbReference>
<dbReference type="GO" id="GO:0060042">
    <property type="term" value="P:retina morphogenesis in camera-type eye"/>
    <property type="evidence" value="ECO:0007669"/>
    <property type="project" value="Ensembl"/>
</dbReference>
<dbReference type="AlphaFoldDB" id="A0A4W4H1U8"/>
<dbReference type="GO" id="GO:0035162">
    <property type="term" value="P:embryonic hemopoiesis"/>
    <property type="evidence" value="ECO:0007669"/>
    <property type="project" value="Ensembl"/>
</dbReference>
<dbReference type="GO" id="GO:0016567">
    <property type="term" value="P:protein ubiquitination"/>
    <property type="evidence" value="ECO:0007669"/>
    <property type="project" value="UniProtKB-UniPathway"/>
</dbReference>
<evidence type="ECO:0000256" key="7">
    <source>
        <dbReference type="SAM" id="MobiDB-lite"/>
    </source>
</evidence>
<dbReference type="PROSITE" id="PS50001">
    <property type="entry name" value="SH2"/>
    <property type="match status" value="1"/>
</dbReference>
<dbReference type="GeneTree" id="ENSGT00940000161164"/>
<feature type="region of interest" description="Disordered" evidence="7">
    <location>
        <begin position="1"/>
        <end position="31"/>
    </location>
</feature>
<dbReference type="GO" id="GO:0046426">
    <property type="term" value="P:negative regulation of receptor signaling pathway via JAK-STAT"/>
    <property type="evidence" value="ECO:0007669"/>
    <property type="project" value="Ensembl"/>
</dbReference>
<dbReference type="Ensembl" id="ENSEEET00000045847.2">
    <property type="protein sequence ID" value="ENSEEEP00000045340.2"/>
    <property type="gene ID" value="ENSEEEG00000021399.2"/>
</dbReference>
<dbReference type="PANTHER" id="PTHR10155:SF4">
    <property type="entry name" value="SUPPRESSOR OF CYTOKINE SIGNALING 1"/>
    <property type="match status" value="1"/>
</dbReference>
<dbReference type="Gene3D" id="3.30.505.10">
    <property type="entry name" value="SH2 domain"/>
    <property type="match status" value="1"/>
</dbReference>
<evidence type="ECO:0000313" key="10">
    <source>
        <dbReference type="Ensembl" id="ENSEEEP00000045340.2"/>
    </source>
</evidence>
<dbReference type="GO" id="GO:0035556">
    <property type="term" value="P:intracellular signal transduction"/>
    <property type="evidence" value="ECO:0007669"/>
    <property type="project" value="InterPro"/>
</dbReference>
<dbReference type="CDD" id="cd10382">
    <property type="entry name" value="SH2_SOCS1"/>
    <property type="match status" value="1"/>
</dbReference>
<dbReference type="FunFam" id="3.30.505.10:FF:000054">
    <property type="entry name" value="Suppressor of cytokine signaling 1"/>
    <property type="match status" value="1"/>
</dbReference>
<reference evidence="10" key="3">
    <citation type="submission" date="2020-05" db="EMBL/GenBank/DDBJ databases">
        <title>Electrophorus electricus (electric eel) genome, fEleEle1, primary haplotype.</title>
        <authorList>
            <person name="Myers G."/>
            <person name="Meyer A."/>
            <person name="Fedrigo O."/>
            <person name="Formenti G."/>
            <person name="Rhie A."/>
            <person name="Tracey A."/>
            <person name="Sims Y."/>
            <person name="Jarvis E.D."/>
        </authorList>
    </citation>
    <scope>NUCLEOTIDE SEQUENCE [LARGE SCALE GENOMIC DNA]</scope>
</reference>
<feature type="domain" description="SH2" evidence="8">
    <location>
        <begin position="64"/>
        <end position="143"/>
    </location>
</feature>
<dbReference type="GO" id="GO:0046935">
    <property type="term" value="F:1-phosphatidylinositol-3-kinase regulator activity"/>
    <property type="evidence" value="ECO:0007669"/>
    <property type="project" value="TreeGrafter"/>
</dbReference>
<organism evidence="10 11">
    <name type="scientific">Electrophorus electricus</name>
    <name type="common">Electric eel</name>
    <name type="synonym">Gymnotus electricus</name>
    <dbReference type="NCBI Taxonomy" id="8005"/>
    <lineage>
        <taxon>Eukaryota</taxon>
        <taxon>Metazoa</taxon>
        <taxon>Chordata</taxon>
        <taxon>Craniata</taxon>
        <taxon>Vertebrata</taxon>
        <taxon>Euteleostomi</taxon>
        <taxon>Actinopterygii</taxon>
        <taxon>Neopterygii</taxon>
        <taxon>Teleostei</taxon>
        <taxon>Ostariophysi</taxon>
        <taxon>Gymnotiformes</taxon>
        <taxon>Gymnotoidei</taxon>
        <taxon>Gymnotidae</taxon>
        <taxon>Electrophorus</taxon>
    </lineage>
</organism>
<dbReference type="GO" id="GO:0051896">
    <property type="term" value="P:regulation of phosphatidylinositol 3-kinase/protein kinase B signal transduction"/>
    <property type="evidence" value="ECO:0007669"/>
    <property type="project" value="Ensembl"/>
</dbReference>
<name>A0A4W4H1U8_ELEEL</name>
<proteinExistence type="predicted"/>
<dbReference type="OMA" id="FPTFTCK"/>
<evidence type="ECO:0000256" key="1">
    <source>
        <dbReference type="ARBA" id="ARBA00004906"/>
    </source>
</evidence>
<dbReference type="SMART" id="SM00252">
    <property type="entry name" value="SH2"/>
    <property type="match status" value="1"/>
</dbReference>
<dbReference type="SUPFAM" id="SSF158235">
    <property type="entry name" value="SOCS box-like"/>
    <property type="match status" value="1"/>
</dbReference>
<keyword evidence="4" id="KW-0833">Ubl conjugation pathway</keyword>
<dbReference type="UniPathway" id="UPA00143"/>
<evidence type="ECO:0000256" key="6">
    <source>
        <dbReference type="PROSITE-ProRule" id="PRU00191"/>
    </source>
</evidence>
<feature type="compositionally biased region" description="Basic and acidic residues" evidence="7">
    <location>
        <begin position="21"/>
        <end position="31"/>
    </location>
</feature>
<reference evidence="10" key="5">
    <citation type="submission" date="2025-09" db="UniProtKB">
        <authorList>
            <consortium name="Ensembl"/>
        </authorList>
    </citation>
    <scope>IDENTIFICATION</scope>
</reference>
<dbReference type="PROSITE" id="PS50225">
    <property type="entry name" value="SOCS"/>
    <property type="match status" value="1"/>
</dbReference>
<evidence type="ECO:0000256" key="5">
    <source>
        <dbReference type="ARBA" id="ARBA00022999"/>
    </source>
</evidence>
<reference evidence="10" key="4">
    <citation type="submission" date="2025-08" db="UniProtKB">
        <authorList>
            <consortium name="Ensembl"/>
        </authorList>
    </citation>
    <scope>IDENTIFICATION</scope>
</reference>
<dbReference type="PANTHER" id="PTHR10155">
    <property type="entry name" value="PHOSPHATIDYLINOSITOL 3-KINASE REGULATORY SUBUNIT"/>
    <property type="match status" value="1"/>
</dbReference>
<keyword evidence="2" id="KW-0341">Growth regulation</keyword>
<evidence type="ECO:0000256" key="3">
    <source>
        <dbReference type="ARBA" id="ARBA00022700"/>
    </source>
</evidence>
<reference evidence="11" key="1">
    <citation type="journal article" date="2014" name="Science">
        <title>Nonhuman genetics. Genomic basis for the convergent evolution of electric organs.</title>
        <authorList>
            <person name="Gallant J.R."/>
            <person name="Traeger L.L."/>
            <person name="Volkening J.D."/>
            <person name="Moffett H."/>
            <person name="Chen P.H."/>
            <person name="Novina C.D."/>
            <person name="Phillips G.N.Jr."/>
            <person name="Anand R."/>
            <person name="Wells G.B."/>
            <person name="Pinch M."/>
            <person name="Guth R."/>
            <person name="Unguez G.A."/>
            <person name="Albert J.S."/>
            <person name="Zakon H.H."/>
            <person name="Samanta M.P."/>
            <person name="Sussman M.R."/>
        </authorList>
    </citation>
    <scope>NUCLEOTIDE SEQUENCE [LARGE SCALE GENOMIC DNA]</scope>
</reference>
<keyword evidence="5 6" id="KW-0727">SH2 domain</keyword>